<comment type="caution">
    <text evidence="3">The sequence shown here is derived from an EMBL/GenBank/DDBJ whole genome shotgun (WGS) entry which is preliminary data.</text>
</comment>
<keyword evidence="4" id="KW-1185">Reference proteome</keyword>
<evidence type="ECO:0000313" key="3">
    <source>
        <dbReference type="EMBL" id="NEV02961.1"/>
    </source>
</evidence>
<dbReference type="RefSeq" id="WP_163163487.1">
    <property type="nucleotide sequence ID" value="NZ_VKHP01000538.1"/>
</dbReference>
<dbReference type="EMBL" id="VKHP01000538">
    <property type="protein sequence ID" value="NEV02961.1"/>
    <property type="molecule type" value="Genomic_DNA"/>
</dbReference>
<dbReference type="Proteomes" id="UP000468531">
    <property type="component" value="Unassembled WGS sequence"/>
</dbReference>
<dbReference type="Pfam" id="PF01609">
    <property type="entry name" value="DDE_Tnp_1"/>
    <property type="match status" value="1"/>
</dbReference>
<evidence type="ECO:0000259" key="2">
    <source>
        <dbReference type="Pfam" id="PF01609"/>
    </source>
</evidence>
<dbReference type="GO" id="GO:0006313">
    <property type="term" value="P:DNA transposition"/>
    <property type="evidence" value="ECO:0007669"/>
    <property type="project" value="InterPro"/>
</dbReference>
<proteinExistence type="predicted"/>
<dbReference type="PANTHER" id="PTHR33408:SF4">
    <property type="entry name" value="TRANSPOSASE DDE DOMAIN-CONTAINING PROTEIN"/>
    <property type="match status" value="1"/>
</dbReference>
<feature type="non-terminal residue" evidence="3">
    <location>
        <position position="252"/>
    </location>
</feature>
<protein>
    <submittedName>
        <fullName evidence="3">PRKR-interacting protein 1</fullName>
    </submittedName>
</protein>
<reference evidence="3 4" key="1">
    <citation type="journal article" date="2020" name="Arch. Microbiol.">
        <title>Bradyrhizobium uaiense sp. nov., a new highly efficient cowpea symbiont.</title>
        <authorList>
            <person name="Cabral Michel D."/>
            <person name="Azarias Guimaraes A."/>
            <person name="Martins da Costa E."/>
            <person name="Soares de Carvalho T."/>
            <person name="Balsanelli E."/>
            <person name="Willems A."/>
            <person name="Maltempi de Souza E."/>
            <person name="de Souza Moreira F.M."/>
        </authorList>
    </citation>
    <scope>NUCLEOTIDE SEQUENCE [LARGE SCALE GENOMIC DNA]</scope>
    <source>
        <strain evidence="3 4">UFLA 03-164</strain>
    </source>
</reference>
<gene>
    <name evidence="3" type="ORF">FNJ47_46765</name>
</gene>
<name>A0A6P1BZB4_9BRAD</name>
<sequence>GGVSVNYHTLADFRVGCADLLDRLLAEHLAALAEVGLVDLNKLAQDGVRIRASAGAASFRRERTLARHLETAQAMVAELKREVETRSDASNQRIKAAKERAARERTKRLKAAQAALAEIKRQRQAREDKRNNGKTPKEPRASTTDPDARVMKMADGGFRPGYNVQVVSAAGEQIVAGLDVTNIGSDRGLMQPMLDRLRARTGRLPGRHLIDGGFGRAEDIEWAHDQGVEVYCPPTQSKHGTNPYLARRGDGP</sequence>
<feature type="region of interest" description="Disordered" evidence="1">
    <location>
        <begin position="86"/>
        <end position="107"/>
    </location>
</feature>
<feature type="non-terminal residue" evidence="3">
    <location>
        <position position="1"/>
    </location>
</feature>
<dbReference type="PANTHER" id="PTHR33408">
    <property type="entry name" value="TRANSPOSASE"/>
    <property type="match status" value="1"/>
</dbReference>
<evidence type="ECO:0000313" key="4">
    <source>
        <dbReference type="Proteomes" id="UP000468531"/>
    </source>
</evidence>
<dbReference type="InterPro" id="IPR002559">
    <property type="entry name" value="Transposase_11"/>
</dbReference>
<organism evidence="3 4">
    <name type="scientific">Bradyrhizobium uaiense</name>
    <dbReference type="NCBI Taxonomy" id="2594946"/>
    <lineage>
        <taxon>Bacteria</taxon>
        <taxon>Pseudomonadati</taxon>
        <taxon>Pseudomonadota</taxon>
        <taxon>Alphaproteobacteria</taxon>
        <taxon>Hyphomicrobiales</taxon>
        <taxon>Nitrobacteraceae</taxon>
        <taxon>Bradyrhizobium</taxon>
    </lineage>
</organism>
<dbReference type="GO" id="GO:0003677">
    <property type="term" value="F:DNA binding"/>
    <property type="evidence" value="ECO:0007669"/>
    <property type="project" value="InterPro"/>
</dbReference>
<evidence type="ECO:0000256" key="1">
    <source>
        <dbReference type="SAM" id="MobiDB-lite"/>
    </source>
</evidence>
<feature type="region of interest" description="Disordered" evidence="1">
    <location>
        <begin position="120"/>
        <end position="149"/>
    </location>
</feature>
<feature type="domain" description="Transposase IS4-like" evidence="2">
    <location>
        <begin position="153"/>
        <end position="244"/>
    </location>
</feature>
<feature type="region of interest" description="Disordered" evidence="1">
    <location>
        <begin position="233"/>
        <end position="252"/>
    </location>
</feature>
<dbReference type="GO" id="GO:0004803">
    <property type="term" value="F:transposase activity"/>
    <property type="evidence" value="ECO:0007669"/>
    <property type="project" value="InterPro"/>
</dbReference>
<dbReference type="AlphaFoldDB" id="A0A6P1BZB4"/>
<accession>A0A6P1BZB4</accession>